<evidence type="ECO:0000259" key="6">
    <source>
        <dbReference type="PROSITE" id="PS51294"/>
    </source>
</evidence>
<dbReference type="GO" id="GO:0003691">
    <property type="term" value="F:double-stranded telomeric DNA binding"/>
    <property type="evidence" value="ECO:0007669"/>
    <property type="project" value="TreeGrafter"/>
</dbReference>
<evidence type="ECO:0000313" key="7">
    <source>
        <dbReference type="EMBL" id="QLG74008.1"/>
    </source>
</evidence>
<dbReference type="CDD" id="cd11660">
    <property type="entry name" value="SANT_TRF"/>
    <property type="match status" value="1"/>
</dbReference>
<dbReference type="SUPFAM" id="SSF46689">
    <property type="entry name" value="Homeodomain-like"/>
    <property type="match status" value="1"/>
</dbReference>
<dbReference type="RefSeq" id="XP_037145733.1">
    <property type="nucleotide sequence ID" value="XM_037289838.1"/>
</dbReference>
<dbReference type="InterPro" id="IPR013867">
    <property type="entry name" value="Telomere_rpt-bd_fac_dimer_dom"/>
</dbReference>
<feature type="domain" description="HTH myb-type" evidence="6">
    <location>
        <begin position="401"/>
        <end position="457"/>
    </location>
</feature>
<feature type="region of interest" description="Disordered" evidence="4">
    <location>
        <begin position="332"/>
        <end position="355"/>
    </location>
</feature>
<dbReference type="Pfam" id="PF00249">
    <property type="entry name" value="Myb_DNA-binding"/>
    <property type="match status" value="1"/>
</dbReference>
<dbReference type="AlphaFoldDB" id="A0A7H9B5M6"/>
<dbReference type="GO" id="GO:0010833">
    <property type="term" value="P:telomere maintenance via telomere lengthening"/>
    <property type="evidence" value="ECO:0007669"/>
    <property type="project" value="TreeGrafter"/>
</dbReference>
<dbReference type="PANTHER" id="PTHR47807:SF1">
    <property type="entry name" value="PROTEIN TBF1"/>
    <property type="match status" value="1"/>
</dbReference>
<feature type="compositionally biased region" description="Polar residues" evidence="4">
    <location>
        <begin position="498"/>
        <end position="507"/>
    </location>
</feature>
<dbReference type="KEGG" id="zmk:HG535_0F05200"/>
<keyword evidence="2" id="KW-0539">Nucleus</keyword>
<dbReference type="FunFam" id="1.10.10.60:FF:000137">
    <property type="entry name" value="MYB DNA binding protein"/>
    <property type="match status" value="1"/>
</dbReference>
<gene>
    <name evidence="7" type="ORF">HG535_0F05200</name>
</gene>
<name>A0A7H9B5M6_ZYGMR</name>
<dbReference type="Pfam" id="PF08558">
    <property type="entry name" value="TRF"/>
    <property type="match status" value="1"/>
</dbReference>
<evidence type="ECO:0000256" key="2">
    <source>
        <dbReference type="ARBA" id="ARBA00023242"/>
    </source>
</evidence>
<dbReference type="Gene3D" id="1.10.10.60">
    <property type="entry name" value="Homeodomain-like"/>
    <property type="match status" value="1"/>
</dbReference>
<dbReference type="SMART" id="SM00717">
    <property type="entry name" value="SANT"/>
    <property type="match status" value="1"/>
</dbReference>
<proteinExistence type="predicted"/>
<evidence type="ECO:0000313" key="8">
    <source>
        <dbReference type="Proteomes" id="UP000509704"/>
    </source>
</evidence>
<dbReference type="PROSITE" id="PS50090">
    <property type="entry name" value="MYB_LIKE"/>
    <property type="match status" value="1"/>
</dbReference>
<dbReference type="PANTHER" id="PTHR47807">
    <property type="entry name" value="PROTEIN TBF1"/>
    <property type="match status" value="1"/>
</dbReference>
<evidence type="ECO:0000256" key="4">
    <source>
        <dbReference type="SAM" id="MobiDB-lite"/>
    </source>
</evidence>
<dbReference type="PROSITE" id="PS51294">
    <property type="entry name" value="HTH_MYB"/>
    <property type="match status" value="1"/>
</dbReference>
<evidence type="ECO:0000259" key="5">
    <source>
        <dbReference type="PROSITE" id="PS50090"/>
    </source>
</evidence>
<dbReference type="GO" id="GO:0042803">
    <property type="term" value="F:protein homodimerization activity"/>
    <property type="evidence" value="ECO:0007669"/>
    <property type="project" value="InterPro"/>
</dbReference>
<keyword evidence="3" id="KW-0131">Cell cycle</keyword>
<feature type="region of interest" description="Disordered" evidence="4">
    <location>
        <begin position="495"/>
        <end position="528"/>
    </location>
</feature>
<dbReference type="InterPro" id="IPR001005">
    <property type="entry name" value="SANT/Myb"/>
</dbReference>
<keyword evidence="8" id="KW-1185">Reference proteome</keyword>
<dbReference type="Proteomes" id="UP000509704">
    <property type="component" value="Chromosome 6"/>
</dbReference>
<sequence length="528" mass="59393">MAEVFSDNLSRFNEILQSLPLELRLKISSLSLLDNVSTQLLRLLVSNSGSPQTFEAIEGSSGYPISGERQIFQTLLRLFKEIRLIYNDGSCLLNVHNVAPGMWLPNCSAPLLLRGHETYIMTTIRKANLLTYMLTILGCFDYGFDFLQESFFEVFCPNTAFSGGSSLDQNGKLLKSHGILYLGLKTQAYISGLKTMNNENKNDSMVEDDDLISRSKCEHFLDLIFPNNLDELLILRRTDRSDQNLSELMTPSEREFIERCIRRRENLSQYTSYKSLTQDYSWYHFIKELLDYINKNMGVIILGRKSRGKSTLHSYSISAFDPQVLYASGEGNTVEVEDSPTQQNSMENTDNGPLPGSFASSDSVVHFSAATKVLDPNTHLTAKSIADTAVSVTANHSIAIKKVKPKRTWSKEEEDALVEGLKAVGPSWSKILDIYGPGGKISEALKNRSQVQLKDKARNWKLHYLKSGRTLPEYLVKVTGTLERTFRSKKKNLKPTLELSQRQSNASDLFRAATTEPSDFDPSLQSTI</sequence>
<dbReference type="GeneID" id="59237766"/>
<organism evidence="7 8">
    <name type="scientific">Zygotorulaspora mrakii</name>
    <name type="common">Zygosaccharomyces mrakii</name>
    <dbReference type="NCBI Taxonomy" id="42260"/>
    <lineage>
        <taxon>Eukaryota</taxon>
        <taxon>Fungi</taxon>
        <taxon>Dikarya</taxon>
        <taxon>Ascomycota</taxon>
        <taxon>Saccharomycotina</taxon>
        <taxon>Saccharomycetes</taxon>
        <taxon>Saccharomycetales</taxon>
        <taxon>Saccharomycetaceae</taxon>
        <taxon>Zygotorulaspora</taxon>
    </lineage>
</organism>
<protein>
    <submittedName>
        <fullName evidence="7">Uncharacterized protein</fullName>
    </submittedName>
</protein>
<accession>A0A7H9B5M6</accession>
<dbReference type="InterPro" id="IPR017930">
    <property type="entry name" value="Myb_dom"/>
</dbReference>
<dbReference type="InterPro" id="IPR009057">
    <property type="entry name" value="Homeodomain-like_sf"/>
</dbReference>
<feature type="domain" description="Myb-like" evidence="5">
    <location>
        <begin position="401"/>
        <end position="453"/>
    </location>
</feature>
<reference evidence="7 8" key="1">
    <citation type="submission" date="2020-07" db="EMBL/GenBank/DDBJ databases">
        <title>The yeast mating-type switching endonuclease HO is a domesticated member of an unorthodox homing genetic element family.</title>
        <authorList>
            <person name="Coughlan A.Y."/>
            <person name="Lombardi L."/>
            <person name="Braun-Galleani S."/>
            <person name="Martos A.R."/>
            <person name="Galeote V."/>
            <person name="Bigey F."/>
            <person name="Dequin S."/>
            <person name="Byrne K.P."/>
            <person name="Wolfe K.H."/>
        </authorList>
    </citation>
    <scope>NUCLEOTIDE SEQUENCE [LARGE SCALE GENOMIC DNA]</scope>
    <source>
        <strain evidence="7 8">NRRL Y-6702</strain>
    </source>
</reference>
<dbReference type="EMBL" id="CP058609">
    <property type="protein sequence ID" value="QLG74008.1"/>
    <property type="molecule type" value="Genomic_DNA"/>
</dbReference>
<feature type="compositionally biased region" description="Polar residues" evidence="4">
    <location>
        <begin position="339"/>
        <end position="351"/>
    </location>
</feature>
<evidence type="ECO:0000256" key="1">
    <source>
        <dbReference type="ARBA" id="ARBA00023125"/>
    </source>
</evidence>
<dbReference type="OrthoDB" id="3366990at2759"/>
<dbReference type="InterPro" id="IPR052833">
    <property type="entry name" value="Telomeric_DNA-bd_trans-reg"/>
</dbReference>
<keyword evidence="1" id="KW-0238">DNA-binding</keyword>
<evidence type="ECO:0000256" key="3">
    <source>
        <dbReference type="ARBA" id="ARBA00023306"/>
    </source>
</evidence>